<organism evidence="2 3">
    <name type="scientific">Magallana gigas</name>
    <name type="common">Pacific oyster</name>
    <name type="synonym">Crassostrea gigas</name>
    <dbReference type="NCBI Taxonomy" id="29159"/>
    <lineage>
        <taxon>Eukaryota</taxon>
        <taxon>Metazoa</taxon>
        <taxon>Spiralia</taxon>
        <taxon>Lophotrochozoa</taxon>
        <taxon>Mollusca</taxon>
        <taxon>Bivalvia</taxon>
        <taxon>Autobranchia</taxon>
        <taxon>Pteriomorphia</taxon>
        <taxon>Ostreida</taxon>
        <taxon>Ostreoidea</taxon>
        <taxon>Ostreidae</taxon>
        <taxon>Magallana</taxon>
    </lineage>
</organism>
<evidence type="ECO:0000256" key="1">
    <source>
        <dbReference type="SAM" id="SignalP"/>
    </source>
</evidence>
<name>A0A8W8JC25_MAGGI</name>
<accession>A0A8W8JC25</accession>
<dbReference type="EnsemblMetazoa" id="G18128.4">
    <property type="protein sequence ID" value="G18128.4:cds"/>
    <property type="gene ID" value="G18128"/>
</dbReference>
<evidence type="ECO:0000313" key="2">
    <source>
        <dbReference type="EnsemblMetazoa" id="G18128.4:cds"/>
    </source>
</evidence>
<feature type="chain" id="PRO_5042431018" evidence="1">
    <location>
        <begin position="23"/>
        <end position="142"/>
    </location>
</feature>
<protein>
    <submittedName>
        <fullName evidence="2">Uncharacterized protein</fullName>
    </submittedName>
</protein>
<keyword evidence="1" id="KW-0732">Signal</keyword>
<feature type="signal peptide" evidence="1">
    <location>
        <begin position="1"/>
        <end position="22"/>
    </location>
</feature>
<sequence length="142" mass="16070">MMQFFTCESVAVLSVVLGAVLSSPPGTYFDCEKYPESQYQWDQIDRTRRICARGTEDGEDFIYCRHWECEKLECPEDEQITRDDGCKSCPGFCSSGGKNYPLGKSFRCADNVNTCRCLNFGLVSTRMGYFPESLCNATTINQ</sequence>
<dbReference type="Proteomes" id="UP000005408">
    <property type="component" value="Unassembled WGS sequence"/>
</dbReference>
<proteinExistence type="predicted"/>
<dbReference type="EnsemblMetazoa" id="G18128.1">
    <property type="protein sequence ID" value="G18128.1:cds"/>
    <property type="gene ID" value="G18128"/>
</dbReference>
<dbReference type="AlphaFoldDB" id="A0A8W8JC25"/>
<reference evidence="2" key="1">
    <citation type="submission" date="2022-08" db="UniProtKB">
        <authorList>
            <consortium name="EnsemblMetazoa"/>
        </authorList>
    </citation>
    <scope>IDENTIFICATION</scope>
    <source>
        <strain evidence="2">05x7-T-G4-1.051#20</strain>
    </source>
</reference>
<dbReference type="EnsemblMetazoa" id="G18128.2">
    <property type="protein sequence ID" value="G18128.2:cds"/>
    <property type="gene ID" value="G18128"/>
</dbReference>
<evidence type="ECO:0000313" key="3">
    <source>
        <dbReference type="Proteomes" id="UP000005408"/>
    </source>
</evidence>
<keyword evidence="3" id="KW-1185">Reference proteome</keyword>